<dbReference type="PANTHER" id="PTHR45872">
    <property type="entry name" value="RHO GUANINE NUCLEOTIDE EXCHANGE FACTOR 2, ISOFORM D"/>
    <property type="match status" value="1"/>
</dbReference>
<evidence type="ECO:0000256" key="2">
    <source>
        <dbReference type="SAM" id="MobiDB-lite"/>
    </source>
</evidence>
<evidence type="ECO:0000259" key="3">
    <source>
        <dbReference type="PROSITE" id="PS50106"/>
    </source>
</evidence>
<reference evidence="5" key="1">
    <citation type="submission" date="2025-08" db="UniProtKB">
        <authorList>
            <consortium name="RefSeq"/>
        </authorList>
    </citation>
    <scope>IDENTIFICATION</scope>
</reference>
<dbReference type="OrthoDB" id="2272012at2759"/>
<dbReference type="GeneID" id="110989338"/>
<evidence type="ECO:0000313" key="5">
    <source>
        <dbReference type="RefSeq" id="XP_022109351.1"/>
    </source>
</evidence>
<dbReference type="Pfam" id="PF00595">
    <property type="entry name" value="PDZ"/>
    <property type="match status" value="1"/>
</dbReference>
<evidence type="ECO:0000313" key="4">
    <source>
        <dbReference type="Proteomes" id="UP000694845"/>
    </source>
</evidence>
<dbReference type="GO" id="GO:0001664">
    <property type="term" value="F:G protein-coupled receptor binding"/>
    <property type="evidence" value="ECO:0007669"/>
    <property type="project" value="TreeGrafter"/>
</dbReference>
<name>A0A8B8A0I7_ACAPL</name>
<dbReference type="Gene3D" id="2.30.42.10">
    <property type="match status" value="1"/>
</dbReference>
<protein>
    <submittedName>
        <fullName evidence="5">Rho guanine nucleotide exchange factor 12-like</fullName>
    </submittedName>
</protein>
<keyword evidence="1" id="KW-0175">Coiled coil</keyword>
<dbReference type="SMART" id="SM00228">
    <property type="entry name" value="PDZ"/>
    <property type="match status" value="1"/>
</dbReference>
<evidence type="ECO:0000256" key="1">
    <source>
        <dbReference type="SAM" id="Coils"/>
    </source>
</evidence>
<accession>A0A8B8A0I7</accession>
<proteinExistence type="predicted"/>
<feature type="domain" description="PDZ" evidence="3">
    <location>
        <begin position="16"/>
        <end position="81"/>
    </location>
</feature>
<gene>
    <name evidence="5" type="primary">LOC110989338</name>
</gene>
<dbReference type="RefSeq" id="XP_022109351.1">
    <property type="nucleotide sequence ID" value="XM_022253659.1"/>
</dbReference>
<sequence length="314" mass="35223">MDQYQDPYGPQLIQRCVIVQKDERGYGLTVSGDNPVFIQSVKDDGAAFRAGVQKGDRIIKVNGTLVTNCNHLEVVKLIRSASYAALTLLGLPPGMKNQTPLSPPHQANATAKPNQRRSVTQPVPVTPEKDAELKNERLVTLREMFEQEKELYQKMKSEYEANPSEKLMKELAGINTRIKVLETQLNRAASMQQAKVHVQTTEIRDSASSSDLEVENRNKNAQPQEKTLQNHKDKRKTSESRSWLPQGIIHARQRSSPESLGVMTDIQPGTNLKRNNSDAQSKETARKKHVRAVGAAEAEIRRKRSDNIEQLGRT</sequence>
<feature type="region of interest" description="Disordered" evidence="2">
    <location>
        <begin position="195"/>
        <end position="314"/>
    </location>
</feature>
<dbReference type="Proteomes" id="UP000694845">
    <property type="component" value="Unplaced"/>
</dbReference>
<dbReference type="PANTHER" id="PTHR45872:SF2">
    <property type="entry name" value="RHO GUANINE NUCLEOTIDE EXCHANGE FACTOR 2, ISOFORM D"/>
    <property type="match status" value="1"/>
</dbReference>
<dbReference type="GO" id="GO:0005737">
    <property type="term" value="C:cytoplasm"/>
    <property type="evidence" value="ECO:0007669"/>
    <property type="project" value="TreeGrafter"/>
</dbReference>
<dbReference type="GO" id="GO:0007186">
    <property type="term" value="P:G protein-coupled receptor signaling pathway"/>
    <property type="evidence" value="ECO:0007669"/>
    <property type="project" value="TreeGrafter"/>
</dbReference>
<organism evidence="4 5">
    <name type="scientific">Acanthaster planci</name>
    <name type="common">Crown-of-thorns starfish</name>
    <dbReference type="NCBI Taxonomy" id="133434"/>
    <lineage>
        <taxon>Eukaryota</taxon>
        <taxon>Metazoa</taxon>
        <taxon>Echinodermata</taxon>
        <taxon>Eleutherozoa</taxon>
        <taxon>Asterozoa</taxon>
        <taxon>Asteroidea</taxon>
        <taxon>Valvatacea</taxon>
        <taxon>Valvatida</taxon>
        <taxon>Acanthasteridae</taxon>
        <taxon>Acanthaster</taxon>
    </lineage>
</organism>
<feature type="compositionally biased region" description="Polar residues" evidence="2">
    <location>
        <begin position="267"/>
        <end position="279"/>
    </location>
</feature>
<dbReference type="InterPro" id="IPR036034">
    <property type="entry name" value="PDZ_sf"/>
</dbReference>
<dbReference type="SUPFAM" id="SSF50156">
    <property type="entry name" value="PDZ domain-like"/>
    <property type="match status" value="1"/>
</dbReference>
<feature type="compositionally biased region" description="Polar residues" evidence="2">
    <location>
        <begin position="96"/>
        <end position="123"/>
    </location>
</feature>
<dbReference type="CDD" id="cd23069">
    <property type="entry name" value="PDZ_ARHGEF11-12-like"/>
    <property type="match status" value="1"/>
</dbReference>
<dbReference type="FunFam" id="2.30.42.10:FF:000033">
    <property type="entry name" value="Rho guanine nucleotide exchange factor (GEF) 11"/>
    <property type="match status" value="1"/>
</dbReference>
<feature type="region of interest" description="Disordered" evidence="2">
    <location>
        <begin position="96"/>
        <end position="130"/>
    </location>
</feature>
<keyword evidence="4" id="KW-1185">Reference proteome</keyword>
<dbReference type="InterPro" id="IPR001478">
    <property type="entry name" value="PDZ"/>
</dbReference>
<dbReference type="KEGG" id="aplc:110989338"/>
<dbReference type="PROSITE" id="PS50106">
    <property type="entry name" value="PDZ"/>
    <property type="match status" value="1"/>
</dbReference>
<feature type="compositionally biased region" description="Polar residues" evidence="2">
    <location>
        <begin position="195"/>
        <end position="211"/>
    </location>
</feature>
<feature type="coiled-coil region" evidence="1">
    <location>
        <begin position="138"/>
        <end position="184"/>
    </location>
</feature>
<feature type="compositionally biased region" description="Basic and acidic residues" evidence="2">
    <location>
        <begin position="228"/>
        <end position="239"/>
    </location>
</feature>
<dbReference type="AlphaFoldDB" id="A0A8B8A0I7"/>
<dbReference type="GO" id="GO:0005085">
    <property type="term" value="F:guanyl-nucleotide exchange factor activity"/>
    <property type="evidence" value="ECO:0007669"/>
    <property type="project" value="TreeGrafter"/>
</dbReference>